<dbReference type="InterPro" id="IPR036640">
    <property type="entry name" value="ABC1_TM_sf"/>
</dbReference>
<feature type="transmembrane region" description="Helical" evidence="4">
    <location>
        <begin position="15"/>
        <end position="38"/>
    </location>
</feature>
<gene>
    <name evidence="5" type="ORF">GGI19_004784</name>
</gene>
<evidence type="ECO:0000256" key="3">
    <source>
        <dbReference type="ARBA" id="ARBA00023136"/>
    </source>
</evidence>
<dbReference type="GO" id="GO:0016020">
    <property type="term" value="C:membrane"/>
    <property type="evidence" value="ECO:0007669"/>
    <property type="project" value="InterPro"/>
</dbReference>
<evidence type="ECO:0000256" key="1">
    <source>
        <dbReference type="ARBA" id="ARBA00022692"/>
    </source>
</evidence>
<dbReference type="Proteomes" id="UP001140011">
    <property type="component" value="Unassembled WGS sequence"/>
</dbReference>
<name>A0A9W8L928_9FUNG</name>
<feature type="non-terminal residue" evidence="5">
    <location>
        <position position="186"/>
    </location>
</feature>
<comment type="caution">
    <text evidence="5">The sequence shown here is derived from an EMBL/GenBank/DDBJ whole genome shotgun (WGS) entry which is preliminary data.</text>
</comment>
<evidence type="ECO:0000313" key="5">
    <source>
        <dbReference type="EMBL" id="KAJ2750969.1"/>
    </source>
</evidence>
<accession>A0A9W8L928</accession>
<evidence type="ECO:0000313" key="6">
    <source>
        <dbReference type="Proteomes" id="UP001140011"/>
    </source>
</evidence>
<organism evidence="5 6">
    <name type="scientific">Coemansia pectinata</name>
    <dbReference type="NCBI Taxonomy" id="1052879"/>
    <lineage>
        <taxon>Eukaryota</taxon>
        <taxon>Fungi</taxon>
        <taxon>Fungi incertae sedis</taxon>
        <taxon>Zoopagomycota</taxon>
        <taxon>Kickxellomycotina</taxon>
        <taxon>Kickxellomycetes</taxon>
        <taxon>Kickxellales</taxon>
        <taxon>Kickxellaceae</taxon>
        <taxon>Coemansia</taxon>
    </lineage>
</organism>
<dbReference type="OrthoDB" id="6500128at2759"/>
<dbReference type="SUPFAM" id="SSF90123">
    <property type="entry name" value="ABC transporter transmembrane region"/>
    <property type="match status" value="1"/>
</dbReference>
<keyword evidence="1 4" id="KW-0812">Transmembrane</keyword>
<proteinExistence type="predicted"/>
<keyword evidence="6" id="KW-1185">Reference proteome</keyword>
<sequence>MAEDLVDSVFKLQDAVPYIFGAFATVLPIYSQVGWYAFIPPVASLAIAAFEQALKHFVGGVEYWDHTNVRSPGDSIDEIYFNVKTVKLFGWESMYLDPKLKRTWKNLKQLPWYASLVRFGYTIMEIISALTTDLSMYLTVVLYLNAMPTSATAMTNSKLLEMTEHLEYLRLSIYYIVKGISGISDL</sequence>
<reference evidence="5" key="1">
    <citation type="submission" date="2022-07" db="EMBL/GenBank/DDBJ databases">
        <title>Phylogenomic reconstructions and comparative analyses of Kickxellomycotina fungi.</title>
        <authorList>
            <person name="Reynolds N.K."/>
            <person name="Stajich J.E."/>
            <person name="Barry K."/>
            <person name="Grigoriev I.V."/>
            <person name="Crous P."/>
            <person name="Smith M.E."/>
        </authorList>
    </citation>
    <scope>NUCLEOTIDE SEQUENCE</scope>
    <source>
        <strain evidence="5">BCRC 34297</strain>
    </source>
</reference>
<evidence type="ECO:0000256" key="4">
    <source>
        <dbReference type="SAM" id="Phobius"/>
    </source>
</evidence>
<keyword evidence="2 4" id="KW-1133">Transmembrane helix</keyword>
<protein>
    <submittedName>
        <fullName evidence="5">Uncharacterized protein</fullName>
    </submittedName>
</protein>
<dbReference type="AlphaFoldDB" id="A0A9W8L928"/>
<dbReference type="EMBL" id="JANBUH010000468">
    <property type="protein sequence ID" value="KAJ2750969.1"/>
    <property type="molecule type" value="Genomic_DNA"/>
</dbReference>
<keyword evidence="3 4" id="KW-0472">Membrane</keyword>
<evidence type="ECO:0000256" key="2">
    <source>
        <dbReference type="ARBA" id="ARBA00022989"/>
    </source>
</evidence>
<dbReference type="GO" id="GO:0005524">
    <property type="term" value="F:ATP binding"/>
    <property type="evidence" value="ECO:0007669"/>
    <property type="project" value="InterPro"/>
</dbReference>